<dbReference type="GO" id="GO:0005737">
    <property type="term" value="C:cytoplasm"/>
    <property type="evidence" value="ECO:0007669"/>
    <property type="project" value="InterPro"/>
</dbReference>
<keyword evidence="5" id="KW-0040">ANK repeat</keyword>
<dbReference type="PROSITE" id="PS50115">
    <property type="entry name" value="ARFGAP"/>
    <property type="match status" value="1"/>
</dbReference>
<sequence length="799" mass="91234">MTAPLKLHLCQEDPPQFRKELAECENSVFGLENTIKNLVKLARSSVELASEYTAKQLQFAEELGNFAKQQPESIIISHSKNSHMYDMFIEPLEAFAKNEIIPLKEVKKVVERACYEADTALSRYMSKKPKDSMIADASIEVAYTRREFHNRYIDYVVKINELEAKKKFEFMEYILALMFTESSFYHQGYDIMKDLEPHMKDVTRLLQEARTSYNDDVAESQVLKEKLLDEARVSYNPIRIPKDPTDDNMVVASTSATKSGYLFMKGNQRVIQSWTRKYFTISDEHLYYCSRNGKGTNDDEPTSISLRVCHIKPMLNNSDRRFCFEIISPNRTYVLQAENQEEMDDWVNCLQAAAKNAIYADQKPNLSSGQSNLQEASQEYMDNEFNLNKQLNNEETQISKQSISKIRELPGNGNCVDCKIKDPQWASTNFGTLLCIECSGIHRSLGVHVSKVKSLQLDKWEPESIEVMLKLGNLKANQIYEAKLVDDDERLANSSSWERADREKFIIDKYVQKEFIIKNDNEDSVTINSIFWEAMSNCDLFEAIKSLSLGADVDWKNEQENSTTALHQAILRSDDVAIEFLLLWSCDINEIDNNGRSALHHAAATDNARLLLTLLKRQANIHLKDRNGKIPVDIAVEKQNVQAVTALRLFQFERQLTRSEFSIFGVDEALSSVSKPYYRSIVKPSSLDLRLGRLNQSLTTRSAPATPPSSSRPLLYMEEHDDPMSRSVEFLLPSTTENENGSDLANLAASKFSSLSNLKTSNYGQENFDKTSKQIEHVILLALLNDIMPILEKTDFTLH</sequence>
<evidence type="ECO:0000259" key="8">
    <source>
        <dbReference type="PROSITE" id="PS50115"/>
    </source>
</evidence>
<gene>
    <name evidence="9" type="ORF">FCALED_LOCUS2594</name>
</gene>
<dbReference type="PANTHER" id="PTHR23180:SF160">
    <property type="entry name" value="ADP-RIBOSYLATION FACTOR GTPASE-ACTIVATING PROTEIN EFFECTOR PROTEIN 1"/>
    <property type="match status" value="1"/>
</dbReference>
<evidence type="ECO:0000256" key="5">
    <source>
        <dbReference type="PROSITE-ProRule" id="PRU00023"/>
    </source>
</evidence>
<dbReference type="Pfam" id="PF01412">
    <property type="entry name" value="ArfGap"/>
    <property type="match status" value="1"/>
</dbReference>
<evidence type="ECO:0000256" key="4">
    <source>
        <dbReference type="ARBA" id="ARBA00022833"/>
    </source>
</evidence>
<dbReference type="SMART" id="SM00105">
    <property type="entry name" value="ArfGap"/>
    <property type="match status" value="1"/>
</dbReference>
<feature type="domain" description="Arf-GAP" evidence="8">
    <location>
        <begin position="400"/>
        <end position="523"/>
    </location>
</feature>
<dbReference type="SUPFAM" id="SSF48403">
    <property type="entry name" value="Ankyrin repeat"/>
    <property type="match status" value="1"/>
</dbReference>
<dbReference type="InterPro" id="IPR011993">
    <property type="entry name" value="PH-like_dom_sf"/>
</dbReference>
<dbReference type="Pfam" id="PF16746">
    <property type="entry name" value="BAR_3"/>
    <property type="match status" value="2"/>
</dbReference>
<keyword evidence="2" id="KW-0479">Metal-binding</keyword>
<dbReference type="PROSITE" id="PS50297">
    <property type="entry name" value="ANK_REP_REGION"/>
    <property type="match status" value="1"/>
</dbReference>
<dbReference type="PROSITE" id="PS50003">
    <property type="entry name" value="PH_DOMAIN"/>
    <property type="match status" value="1"/>
</dbReference>
<evidence type="ECO:0000313" key="10">
    <source>
        <dbReference type="Proteomes" id="UP000789570"/>
    </source>
</evidence>
<dbReference type="PRINTS" id="PR00405">
    <property type="entry name" value="REVINTRACTNG"/>
</dbReference>
<feature type="domain" description="PH" evidence="7">
    <location>
        <begin position="255"/>
        <end position="355"/>
    </location>
</feature>
<dbReference type="SMART" id="SM00233">
    <property type="entry name" value="PH"/>
    <property type="match status" value="1"/>
</dbReference>
<evidence type="ECO:0000256" key="1">
    <source>
        <dbReference type="ARBA" id="ARBA00022468"/>
    </source>
</evidence>
<dbReference type="GO" id="GO:0005096">
    <property type="term" value="F:GTPase activator activity"/>
    <property type="evidence" value="ECO:0007669"/>
    <property type="project" value="UniProtKB-KW"/>
</dbReference>
<dbReference type="EMBL" id="CAJVPQ010000406">
    <property type="protein sequence ID" value="CAG8478653.1"/>
    <property type="molecule type" value="Genomic_DNA"/>
</dbReference>
<evidence type="ECO:0000313" key="9">
    <source>
        <dbReference type="EMBL" id="CAG8478653.1"/>
    </source>
</evidence>
<dbReference type="PANTHER" id="PTHR23180">
    <property type="entry name" value="CENTAURIN/ARF"/>
    <property type="match status" value="1"/>
</dbReference>
<keyword evidence="10" id="KW-1185">Reference proteome</keyword>
<dbReference type="PROSITE" id="PS50088">
    <property type="entry name" value="ANK_REPEAT"/>
    <property type="match status" value="1"/>
</dbReference>
<dbReference type="InterPro" id="IPR002110">
    <property type="entry name" value="Ankyrin_rpt"/>
</dbReference>
<dbReference type="InterPro" id="IPR001849">
    <property type="entry name" value="PH_domain"/>
</dbReference>
<dbReference type="SUPFAM" id="SSF50729">
    <property type="entry name" value="PH domain-like"/>
    <property type="match status" value="1"/>
</dbReference>
<dbReference type="SUPFAM" id="SSF57863">
    <property type="entry name" value="ArfGap/RecO-like zinc finger"/>
    <property type="match status" value="1"/>
</dbReference>
<dbReference type="SUPFAM" id="SSF103657">
    <property type="entry name" value="BAR/IMD domain-like"/>
    <property type="match status" value="1"/>
</dbReference>
<dbReference type="InterPro" id="IPR027267">
    <property type="entry name" value="AH/BAR_dom_sf"/>
</dbReference>
<dbReference type="Gene3D" id="1.20.1270.60">
    <property type="entry name" value="Arfaptin homology (AH) domain/BAR domain"/>
    <property type="match status" value="1"/>
</dbReference>
<keyword evidence="3 6" id="KW-0863">Zinc-finger</keyword>
<accession>A0A9N8Z7G9</accession>
<dbReference type="Gene3D" id="2.30.29.30">
    <property type="entry name" value="Pleckstrin-homology domain (PH domain)/Phosphotyrosine-binding domain (PTB)"/>
    <property type="match status" value="1"/>
</dbReference>
<dbReference type="InterPro" id="IPR045258">
    <property type="entry name" value="ACAP1/2/3-like"/>
</dbReference>
<dbReference type="InterPro" id="IPR001164">
    <property type="entry name" value="ArfGAP_dom"/>
</dbReference>
<dbReference type="InterPro" id="IPR036770">
    <property type="entry name" value="Ankyrin_rpt-contain_sf"/>
</dbReference>
<keyword evidence="1" id="KW-0343">GTPase activation</keyword>
<dbReference type="Gene3D" id="1.10.220.150">
    <property type="entry name" value="Arf GTPase activating protein"/>
    <property type="match status" value="1"/>
</dbReference>
<dbReference type="OrthoDB" id="10266696at2759"/>
<proteinExistence type="predicted"/>
<dbReference type="AlphaFoldDB" id="A0A9N8Z7G9"/>
<dbReference type="SMART" id="SM00248">
    <property type="entry name" value="ANK"/>
    <property type="match status" value="2"/>
</dbReference>
<evidence type="ECO:0000256" key="6">
    <source>
        <dbReference type="PROSITE-ProRule" id="PRU00288"/>
    </source>
</evidence>
<evidence type="ECO:0000259" key="7">
    <source>
        <dbReference type="PROSITE" id="PS50003"/>
    </source>
</evidence>
<dbReference type="Pfam" id="PF00169">
    <property type="entry name" value="PH"/>
    <property type="match status" value="1"/>
</dbReference>
<dbReference type="GO" id="GO:0008270">
    <property type="term" value="F:zinc ion binding"/>
    <property type="evidence" value="ECO:0007669"/>
    <property type="project" value="UniProtKB-KW"/>
</dbReference>
<evidence type="ECO:0000256" key="3">
    <source>
        <dbReference type="ARBA" id="ARBA00022771"/>
    </source>
</evidence>
<name>A0A9N8Z7G9_9GLOM</name>
<evidence type="ECO:0000256" key="2">
    <source>
        <dbReference type="ARBA" id="ARBA00022723"/>
    </source>
</evidence>
<feature type="repeat" description="ANK" evidence="5">
    <location>
        <begin position="594"/>
        <end position="626"/>
    </location>
</feature>
<dbReference type="CDD" id="cd08204">
    <property type="entry name" value="ArfGap"/>
    <property type="match status" value="1"/>
</dbReference>
<dbReference type="Pfam" id="PF12796">
    <property type="entry name" value="Ank_2"/>
    <property type="match status" value="1"/>
</dbReference>
<dbReference type="CDD" id="cd13250">
    <property type="entry name" value="PH_ACAP"/>
    <property type="match status" value="1"/>
</dbReference>
<comment type="caution">
    <text evidence="9">The sequence shown here is derived from an EMBL/GenBank/DDBJ whole genome shotgun (WGS) entry which is preliminary data.</text>
</comment>
<organism evidence="9 10">
    <name type="scientific">Funneliformis caledonium</name>
    <dbReference type="NCBI Taxonomy" id="1117310"/>
    <lineage>
        <taxon>Eukaryota</taxon>
        <taxon>Fungi</taxon>
        <taxon>Fungi incertae sedis</taxon>
        <taxon>Mucoromycota</taxon>
        <taxon>Glomeromycotina</taxon>
        <taxon>Glomeromycetes</taxon>
        <taxon>Glomerales</taxon>
        <taxon>Glomeraceae</taxon>
        <taxon>Funneliformis</taxon>
    </lineage>
</organism>
<dbReference type="InterPro" id="IPR037278">
    <property type="entry name" value="ARFGAP/RecO"/>
</dbReference>
<dbReference type="InterPro" id="IPR004148">
    <property type="entry name" value="BAR_dom"/>
</dbReference>
<dbReference type="FunFam" id="1.10.220.150:FF:000009">
    <property type="entry name" value="stromal membrane-associated protein 1 isoform X1"/>
    <property type="match status" value="1"/>
</dbReference>
<dbReference type="Gene3D" id="1.25.40.20">
    <property type="entry name" value="Ankyrin repeat-containing domain"/>
    <property type="match status" value="1"/>
</dbReference>
<protein>
    <submittedName>
        <fullName evidence="9">12647_t:CDS:1</fullName>
    </submittedName>
</protein>
<reference evidence="9" key="1">
    <citation type="submission" date="2021-06" db="EMBL/GenBank/DDBJ databases">
        <authorList>
            <person name="Kallberg Y."/>
            <person name="Tangrot J."/>
            <person name="Rosling A."/>
        </authorList>
    </citation>
    <scope>NUCLEOTIDE SEQUENCE</scope>
    <source>
        <strain evidence="9">UK204</strain>
    </source>
</reference>
<dbReference type="Proteomes" id="UP000789570">
    <property type="component" value="Unassembled WGS sequence"/>
</dbReference>
<keyword evidence="4" id="KW-0862">Zinc</keyword>
<dbReference type="InterPro" id="IPR038508">
    <property type="entry name" value="ArfGAP_dom_sf"/>
</dbReference>